<evidence type="ECO:0008006" key="8">
    <source>
        <dbReference type="Google" id="ProtNLM"/>
    </source>
</evidence>
<dbReference type="InterPro" id="IPR008942">
    <property type="entry name" value="ENTH_VHS"/>
</dbReference>
<dbReference type="Gene3D" id="1.25.40.90">
    <property type="match status" value="1"/>
</dbReference>
<feature type="domain" description="CID" evidence="5">
    <location>
        <begin position="55"/>
        <end position="183"/>
    </location>
</feature>
<evidence type="ECO:0000259" key="5">
    <source>
        <dbReference type="PROSITE" id="PS51391"/>
    </source>
</evidence>
<organism evidence="6 7">
    <name type="scientific">Rehmannia glutinosa</name>
    <name type="common">Chinese foxglove</name>
    <dbReference type="NCBI Taxonomy" id="99300"/>
    <lineage>
        <taxon>Eukaryota</taxon>
        <taxon>Viridiplantae</taxon>
        <taxon>Streptophyta</taxon>
        <taxon>Embryophyta</taxon>
        <taxon>Tracheophyta</taxon>
        <taxon>Spermatophyta</taxon>
        <taxon>Magnoliopsida</taxon>
        <taxon>eudicotyledons</taxon>
        <taxon>Gunneridae</taxon>
        <taxon>Pentapetalae</taxon>
        <taxon>asterids</taxon>
        <taxon>lamiids</taxon>
        <taxon>Lamiales</taxon>
        <taxon>Orobanchaceae</taxon>
        <taxon>Rehmannieae</taxon>
        <taxon>Rehmannia</taxon>
    </lineage>
</organism>
<keyword evidence="1" id="KW-0507">mRNA processing</keyword>
<dbReference type="Proteomes" id="UP001318860">
    <property type="component" value="Unassembled WGS sequence"/>
</dbReference>
<evidence type="ECO:0000313" key="6">
    <source>
        <dbReference type="EMBL" id="KAK6116030.1"/>
    </source>
</evidence>
<comment type="caution">
    <text evidence="6">The sequence shown here is derived from an EMBL/GenBank/DDBJ whole genome shotgun (WGS) entry which is preliminary data.</text>
</comment>
<evidence type="ECO:0000256" key="2">
    <source>
        <dbReference type="PROSITE-ProRule" id="PRU00042"/>
    </source>
</evidence>
<dbReference type="InterPro" id="IPR006569">
    <property type="entry name" value="CID_dom"/>
</dbReference>
<dbReference type="SUPFAM" id="SSF48464">
    <property type="entry name" value="ENTH/VHS domain"/>
    <property type="match status" value="1"/>
</dbReference>
<evidence type="ECO:0000313" key="7">
    <source>
        <dbReference type="Proteomes" id="UP001318860"/>
    </source>
</evidence>
<dbReference type="PROSITE" id="PS00028">
    <property type="entry name" value="ZINC_FINGER_C2H2_1"/>
    <property type="match status" value="1"/>
</dbReference>
<keyword evidence="7" id="KW-1185">Reference proteome</keyword>
<gene>
    <name evidence="6" type="ORF">DH2020_008299</name>
</gene>
<dbReference type="PROSITE" id="PS51391">
    <property type="entry name" value="CID"/>
    <property type="match status" value="1"/>
</dbReference>
<feature type="domain" description="C2H2-type" evidence="4">
    <location>
        <begin position="793"/>
        <end position="820"/>
    </location>
</feature>
<evidence type="ECO:0000256" key="3">
    <source>
        <dbReference type="SAM" id="MobiDB-lite"/>
    </source>
</evidence>
<dbReference type="InterPro" id="IPR013087">
    <property type="entry name" value="Znf_C2H2_type"/>
</dbReference>
<protein>
    <recommendedName>
        <fullName evidence="8">CID domain-containing protein</fullName>
    </recommendedName>
</protein>
<evidence type="ECO:0000256" key="1">
    <source>
        <dbReference type="ARBA" id="ARBA00022664"/>
    </source>
</evidence>
<dbReference type="SMART" id="SM00582">
    <property type="entry name" value="RPR"/>
    <property type="match status" value="1"/>
</dbReference>
<proteinExistence type="predicted"/>
<reference evidence="6 7" key="1">
    <citation type="journal article" date="2021" name="Comput. Struct. Biotechnol. J.">
        <title>De novo genome assembly of the potent medicinal plant Rehmannia glutinosa using nanopore technology.</title>
        <authorList>
            <person name="Ma L."/>
            <person name="Dong C."/>
            <person name="Song C."/>
            <person name="Wang X."/>
            <person name="Zheng X."/>
            <person name="Niu Y."/>
            <person name="Chen S."/>
            <person name="Feng W."/>
        </authorList>
    </citation>
    <scope>NUCLEOTIDE SEQUENCE [LARGE SCALE GENOMIC DNA]</scope>
    <source>
        <strain evidence="6">DH-2019</strain>
    </source>
</reference>
<feature type="compositionally biased region" description="Basic and acidic residues" evidence="3">
    <location>
        <begin position="931"/>
        <end position="963"/>
    </location>
</feature>
<keyword evidence="2" id="KW-0479">Metal-binding</keyword>
<keyword evidence="2" id="KW-0863">Zinc-finger</keyword>
<accession>A0ABR0U0M9</accession>
<dbReference type="Pfam" id="PF23228">
    <property type="entry name" value="zf_PCFS4"/>
    <property type="match status" value="1"/>
</dbReference>
<keyword evidence="2" id="KW-0862">Zinc</keyword>
<feature type="region of interest" description="Disordered" evidence="3">
    <location>
        <begin position="931"/>
        <end position="981"/>
    </location>
</feature>
<dbReference type="InterPro" id="IPR045154">
    <property type="entry name" value="PCF11-like"/>
</dbReference>
<dbReference type="InterPro" id="IPR057242">
    <property type="entry name" value="PCFS4-like"/>
</dbReference>
<evidence type="ECO:0000259" key="4">
    <source>
        <dbReference type="PROSITE" id="PS50157"/>
    </source>
</evidence>
<dbReference type="Pfam" id="PF04818">
    <property type="entry name" value="CID"/>
    <property type="match status" value="1"/>
</dbReference>
<dbReference type="EMBL" id="JABTTQ020003506">
    <property type="protein sequence ID" value="KAK6116030.1"/>
    <property type="molecule type" value="Genomic_DNA"/>
</dbReference>
<sequence length="981" mass="107384">MPMSSGGFNKPQPIQNDGVGVKPPPPSILDRFRAMVKEREEELRVFGRGAVFPLSTDEIVRLYEIVLSELTTNSKPIITDLTIIAGEQRAHGEGIADAICARIIEVPVDQKLPSLYLLDSIVKNIGKEYTKHFSSRLPEVFCEAYSQVNPNMHPAMRHLFGTWSAVFPLSVLQKIEAQLQFSSFVNGQSSGLRASGSPRPPHGIHINPKYFEAQHEFGHSKVDTFGTEGVSPTGRAGLATSGLDAVKKSLPSAARIMRSSSPYKIGHAGSLSPRVEEFSMHGSPNRVPVRASPSRPGIDYELNKVVGRDEETSEWRKRNWQDNYNQQLKASAVHNYSSGLDLRGPRALISAYGIDEREKKLNRKHHTAEQLDPNGGDQIVAIKTWQNTEEEEFDWEHMTPALADRRQSNDIYSSLPPPGNLTARHSFTTNHAARLVTDYGGNLSKAQLSSVTNSSIAEDVPNISNGHDKIAGVLPNVAGPNDLTSRIPPSFTRESLILPHQLSQSHFNAKEGGSLSENRSFLTAGEQKPPGIGNFSNTDMKFGGSSSVASTFNSTYNSPANEIRSADATALTNAWRPAKFQNSHMMPSRSALPPHMQIRGQFGMKNAFVDQIHSERHLGSNRNMPPLTLPQIHNPRPGPGPLNMQSTAQPSLVQTNIFMAQEARQNLHLPSSAPIPSNTMVPHLNHGYLAQPHGPPIGTTSSLPIFNAPNLPFHVPRGPHPGTTQALPIGQNVGQVAPTPPAGPALSGLISSLVAQGLISLTKQDSVGVEFDQDSLKVRHEATITALYADLPRQCTTCGHRFKSQEEHSKHMDWHVNKNRTLKNRKTKPSPKWFVSATMWLSGAEALGTETVPGFLPAENTVEKEEDEEMAVPADEDQNACALCGEPFDDYYSDDMEEWMYKGAVYMYAPAGSTVGMDRSQLGPIVHAKCRSDSHGVSSEDFKKDEGESTEEGSQRKSFREGGGRAVFGDDTDDDVPFKIL</sequence>
<dbReference type="PANTHER" id="PTHR15921">
    <property type="entry name" value="PRE-MRNA CLEAVAGE COMPLEX II"/>
    <property type="match status" value="1"/>
</dbReference>
<dbReference type="InterPro" id="IPR047415">
    <property type="entry name" value="Pcf11_CID"/>
</dbReference>
<name>A0ABR0U0M9_REHGL</name>
<dbReference type="PROSITE" id="PS50157">
    <property type="entry name" value="ZINC_FINGER_C2H2_2"/>
    <property type="match status" value="1"/>
</dbReference>
<dbReference type="PANTHER" id="PTHR15921:SF12">
    <property type="entry name" value="POLYADENYLATION AND CLEAVAGE FACTOR HOMOLOG 4"/>
    <property type="match status" value="1"/>
</dbReference>
<dbReference type="CDD" id="cd16982">
    <property type="entry name" value="CID_Pcf11"/>
    <property type="match status" value="1"/>
</dbReference>
<feature type="region of interest" description="Disordered" evidence="3">
    <location>
        <begin position="1"/>
        <end position="25"/>
    </location>
</feature>